<dbReference type="InterPro" id="IPR026444">
    <property type="entry name" value="Secre_tail"/>
</dbReference>
<evidence type="ECO:0000313" key="3">
    <source>
        <dbReference type="Proteomes" id="UP000032046"/>
    </source>
</evidence>
<sequence>MKKIFTIATALVCSIMANAQTLTFKHDGNVIPNGGEIVVSTYDETMMEVGILQFTPHIKLNGTEAASKDNPVTVQVEHLDGETLELCAFGACMPYKQVVSATATTADMGTGLPANTDTDIQLHSSWIMDKTIATSKCKVSAWYGDDASKAISFILYMSNDPEVVAGIDHVTADGTIALNGRTLNYSFPTAAAHTFEMYTMDGKKANSVVLNGNGAVSLDGLAKGMYIYTIKNGKETVSGKVVLK</sequence>
<dbReference type="AlphaFoldDB" id="A0A0D0HEQ6"/>
<organism evidence="2 3">
    <name type="scientific">Prevotella pectinovora</name>
    <dbReference type="NCBI Taxonomy" id="1602169"/>
    <lineage>
        <taxon>Bacteria</taxon>
        <taxon>Pseudomonadati</taxon>
        <taxon>Bacteroidota</taxon>
        <taxon>Bacteroidia</taxon>
        <taxon>Bacteroidales</taxon>
        <taxon>Prevotellaceae</taxon>
        <taxon>Prevotella</taxon>
    </lineage>
</organism>
<accession>A0A0D0HEQ6</accession>
<evidence type="ECO:0000313" key="2">
    <source>
        <dbReference type="EMBL" id="KIP64157.1"/>
    </source>
</evidence>
<protein>
    <recommendedName>
        <fullName evidence="4">Secretion system C-terminal sorting domain-containing protein</fullName>
    </recommendedName>
</protein>
<dbReference type="RefSeq" id="WP_082027893.1">
    <property type="nucleotide sequence ID" value="NZ_JXQK01000031.1"/>
</dbReference>
<feature type="signal peptide" evidence="1">
    <location>
        <begin position="1"/>
        <end position="19"/>
    </location>
</feature>
<dbReference type="NCBIfam" id="TIGR04183">
    <property type="entry name" value="Por_Secre_tail"/>
    <property type="match status" value="1"/>
</dbReference>
<reference evidence="2 3" key="1">
    <citation type="submission" date="2015-01" db="EMBL/GenBank/DDBJ databases">
        <title>Comparative genomics of non-oral Prevotella species.</title>
        <authorList>
            <person name="Accetto T."/>
            <person name="Nograsek B."/>
            <person name="Avgustin G."/>
        </authorList>
    </citation>
    <scope>NUCLEOTIDE SEQUENCE [LARGE SCALE GENOMIC DNA]</scope>
    <source>
        <strain evidence="2 3">P5-119</strain>
    </source>
</reference>
<dbReference type="Proteomes" id="UP000032046">
    <property type="component" value="Unassembled WGS sequence"/>
</dbReference>
<comment type="caution">
    <text evidence="2">The sequence shown here is derived from an EMBL/GenBank/DDBJ whole genome shotgun (WGS) entry which is preliminary data.</text>
</comment>
<evidence type="ECO:0000256" key="1">
    <source>
        <dbReference type="SAM" id="SignalP"/>
    </source>
</evidence>
<name>A0A0D0HEQ6_9BACT</name>
<dbReference type="EMBL" id="JXQK01000031">
    <property type="protein sequence ID" value="KIP64157.1"/>
    <property type="molecule type" value="Genomic_DNA"/>
</dbReference>
<feature type="chain" id="PRO_5002211629" description="Secretion system C-terminal sorting domain-containing protein" evidence="1">
    <location>
        <begin position="20"/>
        <end position="244"/>
    </location>
</feature>
<evidence type="ECO:0008006" key="4">
    <source>
        <dbReference type="Google" id="ProtNLM"/>
    </source>
</evidence>
<gene>
    <name evidence="2" type="ORF">ST44_02840</name>
</gene>
<keyword evidence="1" id="KW-0732">Signal</keyword>
<keyword evidence="3" id="KW-1185">Reference proteome</keyword>
<proteinExistence type="predicted"/>